<dbReference type="GO" id="GO:0008168">
    <property type="term" value="F:methyltransferase activity"/>
    <property type="evidence" value="ECO:0007669"/>
    <property type="project" value="TreeGrafter"/>
</dbReference>
<feature type="non-terminal residue" evidence="3">
    <location>
        <position position="1"/>
    </location>
</feature>
<feature type="transmembrane region" description="Helical" evidence="2">
    <location>
        <begin position="32"/>
        <end position="51"/>
    </location>
</feature>
<dbReference type="InParanoid" id="A0A3N4KMI7"/>
<evidence type="ECO:0000256" key="1">
    <source>
        <dbReference type="PROSITE-ProRule" id="PRU00489"/>
    </source>
</evidence>
<keyword evidence="2" id="KW-0812">Transmembrane</keyword>
<dbReference type="Proteomes" id="UP000277580">
    <property type="component" value="Unassembled WGS sequence"/>
</dbReference>
<name>A0A3N4KMI7_9PEZI</name>
<dbReference type="AlphaFoldDB" id="A0A3N4KMI7"/>
<organism evidence="3 4">
    <name type="scientific">Morchella conica CCBAS932</name>
    <dbReference type="NCBI Taxonomy" id="1392247"/>
    <lineage>
        <taxon>Eukaryota</taxon>
        <taxon>Fungi</taxon>
        <taxon>Dikarya</taxon>
        <taxon>Ascomycota</taxon>
        <taxon>Pezizomycotina</taxon>
        <taxon>Pezizomycetes</taxon>
        <taxon>Pezizales</taxon>
        <taxon>Morchellaceae</taxon>
        <taxon>Morchella</taxon>
    </lineage>
</organism>
<dbReference type="InterPro" id="IPR007757">
    <property type="entry name" value="MT-A70-like"/>
</dbReference>
<keyword evidence="4" id="KW-1185">Reference proteome</keyword>
<sequence>FDFALLDPPWPNRSAARSAAYATLSRFNIHELLQLPLGAALAPGALVGVWITNKPRYRAFVVEKLFVRWGVEEAGEWVWVKVTAEGEPVVALEAAMRKPYEVLVFGRKPGGGRGGGVGERGRAGKRVKLGVEEAGVGVGRVPGRTVVAVPDLHSRKPGVKELVEPYLPENYRACEIFGRNLTEGWFTWGDEAIKFN</sequence>
<dbReference type="Pfam" id="PF05063">
    <property type="entry name" value="MT-A70"/>
    <property type="match status" value="2"/>
</dbReference>
<proteinExistence type="inferred from homology"/>
<keyword evidence="2" id="KW-0472">Membrane</keyword>
<comment type="similarity">
    <text evidence="1">Belongs to the MT-A70-like family.</text>
</comment>
<reference evidence="3 4" key="1">
    <citation type="journal article" date="2018" name="Nat. Ecol. Evol.">
        <title>Pezizomycetes genomes reveal the molecular basis of ectomycorrhizal truffle lifestyle.</title>
        <authorList>
            <person name="Murat C."/>
            <person name="Payen T."/>
            <person name="Noel B."/>
            <person name="Kuo A."/>
            <person name="Morin E."/>
            <person name="Chen J."/>
            <person name="Kohler A."/>
            <person name="Krizsan K."/>
            <person name="Balestrini R."/>
            <person name="Da Silva C."/>
            <person name="Montanini B."/>
            <person name="Hainaut M."/>
            <person name="Levati E."/>
            <person name="Barry K.W."/>
            <person name="Belfiori B."/>
            <person name="Cichocki N."/>
            <person name="Clum A."/>
            <person name="Dockter R.B."/>
            <person name="Fauchery L."/>
            <person name="Guy J."/>
            <person name="Iotti M."/>
            <person name="Le Tacon F."/>
            <person name="Lindquist E.A."/>
            <person name="Lipzen A."/>
            <person name="Malagnac F."/>
            <person name="Mello A."/>
            <person name="Molinier V."/>
            <person name="Miyauchi S."/>
            <person name="Poulain J."/>
            <person name="Riccioni C."/>
            <person name="Rubini A."/>
            <person name="Sitrit Y."/>
            <person name="Splivallo R."/>
            <person name="Traeger S."/>
            <person name="Wang M."/>
            <person name="Zifcakova L."/>
            <person name="Wipf D."/>
            <person name="Zambonelli A."/>
            <person name="Paolocci F."/>
            <person name="Nowrousian M."/>
            <person name="Ottonello S."/>
            <person name="Baldrian P."/>
            <person name="Spatafora J.W."/>
            <person name="Henrissat B."/>
            <person name="Nagy L.G."/>
            <person name="Aury J.M."/>
            <person name="Wincker P."/>
            <person name="Grigoriev I.V."/>
            <person name="Bonfante P."/>
            <person name="Martin F.M."/>
        </authorList>
    </citation>
    <scope>NUCLEOTIDE SEQUENCE [LARGE SCALE GENOMIC DNA]</scope>
    <source>
        <strain evidence="3 4">CCBAS932</strain>
    </source>
</reference>
<gene>
    <name evidence="3" type="ORF">P167DRAFT_467126</name>
</gene>
<evidence type="ECO:0000313" key="3">
    <source>
        <dbReference type="EMBL" id="RPB10522.1"/>
    </source>
</evidence>
<evidence type="ECO:0000256" key="2">
    <source>
        <dbReference type="SAM" id="Phobius"/>
    </source>
</evidence>
<dbReference type="STRING" id="1392247.A0A3N4KMI7"/>
<keyword evidence="2" id="KW-1133">Transmembrane helix</keyword>
<dbReference type="GO" id="GO:0005634">
    <property type="term" value="C:nucleus"/>
    <property type="evidence" value="ECO:0007669"/>
    <property type="project" value="TreeGrafter"/>
</dbReference>
<protein>
    <submittedName>
        <fullName evidence="3">MT-A70</fullName>
    </submittedName>
</protein>
<accession>A0A3N4KMI7</accession>
<feature type="non-terminal residue" evidence="3">
    <location>
        <position position="196"/>
    </location>
</feature>
<dbReference type="OrthoDB" id="61116at2759"/>
<dbReference type="PANTHER" id="PTHR12829:SF4">
    <property type="entry name" value="N(6)-ADENINE-SPECIFIC METHYLTRANSFERASE METTL4"/>
    <property type="match status" value="1"/>
</dbReference>
<dbReference type="PROSITE" id="PS51143">
    <property type="entry name" value="MT_A70"/>
    <property type="match status" value="1"/>
</dbReference>
<evidence type="ECO:0000313" key="4">
    <source>
        <dbReference type="Proteomes" id="UP000277580"/>
    </source>
</evidence>
<dbReference type="PANTHER" id="PTHR12829">
    <property type="entry name" value="N6-ADENOSINE-METHYLTRANSFERASE"/>
    <property type="match status" value="1"/>
</dbReference>
<dbReference type="EMBL" id="ML119142">
    <property type="protein sequence ID" value="RPB10522.1"/>
    <property type="molecule type" value="Genomic_DNA"/>
</dbReference>